<proteinExistence type="predicted"/>
<dbReference type="SMART" id="SM00248">
    <property type="entry name" value="ANK"/>
    <property type="match status" value="6"/>
</dbReference>
<dbReference type="PANTHER" id="PTHR24166:SF48">
    <property type="entry name" value="PROTEIN VAPYRIN"/>
    <property type="match status" value="1"/>
</dbReference>
<keyword evidence="2 3" id="KW-0040">ANK repeat</keyword>
<evidence type="ECO:0000256" key="1">
    <source>
        <dbReference type="ARBA" id="ARBA00022737"/>
    </source>
</evidence>
<evidence type="ECO:0000313" key="4">
    <source>
        <dbReference type="EMBL" id="KAA8635387.1"/>
    </source>
</evidence>
<dbReference type="Pfam" id="PF13637">
    <property type="entry name" value="Ank_4"/>
    <property type="match status" value="1"/>
</dbReference>
<dbReference type="SUPFAM" id="SSF48403">
    <property type="entry name" value="Ankyrin repeat"/>
    <property type="match status" value="1"/>
</dbReference>
<dbReference type="InterPro" id="IPR036770">
    <property type="entry name" value="Ankyrin_rpt-contain_sf"/>
</dbReference>
<evidence type="ECO:0000313" key="5">
    <source>
        <dbReference type="Proteomes" id="UP000433876"/>
    </source>
</evidence>
<comment type="caution">
    <text evidence="4">The sequence shown here is derived from an EMBL/GenBank/DDBJ whole genome shotgun (WGS) entry which is preliminary data.</text>
</comment>
<feature type="repeat" description="ANK" evidence="3">
    <location>
        <begin position="145"/>
        <end position="177"/>
    </location>
</feature>
<dbReference type="PROSITE" id="PS50297">
    <property type="entry name" value="ANK_REP_REGION"/>
    <property type="match status" value="3"/>
</dbReference>
<dbReference type="GO" id="GO:0005634">
    <property type="term" value="C:nucleus"/>
    <property type="evidence" value="ECO:0007669"/>
    <property type="project" value="EnsemblFungi"/>
</dbReference>
<dbReference type="PRINTS" id="PR01415">
    <property type="entry name" value="ANKYRIN"/>
</dbReference>
<dbReference type="Gene3D" id="1.25.40.20">
    <property type="entry name" value="Ankyrin repeat-containing domain"/>
    <property type="match status" value="2"/>
</dbReference>
<dbReference type="EMBL" id="NMPR01000012">
    <property type="protein sequence ID" value="KAA8635387.1"/>
    <property type="molecule type" value="Genomic_DNA"/>
</dbReference>
<gene>
    <name evidence="4" type="ORF">SMACR_00483</name>
</gene>
<dbReference type="Proteomes" id="UP000433876">
    <property type="component" value="Unassembled WGS sequence"/>
</dbReference>
<dbReference type="VEuPathDB" id="FungiDB:SMAC_00483"/>
<dbReference type="AlphaFoldDB" id="A0A8S8ZWY2"/>
<dbReference type="GO" id="GO:0005829">
    <property type="term" value="C:cytosol"/>
    <property type="evidence" value="ECO:0007669"/>
    <property type="project" value="EnsemblFungi"/>
</dbReference>
<dbReference type="PROSITE" id="PS50088">
    <property type="entry name" value="ANK_REPEAT"/>
    <property type="match status" value="3"/>
</dbReference>
<dbReference type="OMA" id="WAVAYNR"/>
<protein>
    <submittedName>
        <fullName evidence="4">Uncharacterized protein</fullName>
    </submittedName>
</protein>
<feature type="repeat" description="ANK" evidence="3">
    <location>
        <begin position="71"/>
        <end position="104"/>
    </location>
</feature>
<sequence>MAEDKFAIHAAARDGKVSVIESLLNANPKLALRKDDDGRLPIHWACSYNRKEVVELLVNQKGFDPDVEDEMGWTPFMIAASVKESDAIIDLLLSRGADINQTNNQNQTALHFIASKNNIDLARKLLSPDLIKPAKPASVRVKDKRGQYPLHRAAAIGSVPMINLLLEHKSPLNATDSAGYTPLHHAVAEGHGDAAVALLKAGAETDKKDVDGCLALDLAPDKDVRRFIEREAEREGIEL</sequence>
<name>A0A8S8ZWY2_SORMA</name>
<dbReference type="GO" id="GO:0070682">
    <property type="term" value="P:proteasome regulatory particle assembly"/>
    <property type="evidence" value="ECO:0007669"/>
    <property type="project" value="EnsemblFungi"/>
</dbReference>
<reference evidence="4 5" key="1">
    <citation type="submission" date="2017-07" db="EMBL/GenBank/DDBJ databases">
        <title>Genome sequence of the Sordaria macrospora wild type strain R19027.</title>
        <authorList>
            <person name="Nowrousian M."/>
            <person name="Teichert I."/>
            <person name="Kueck U."/>
        </authorList>
    </citation>
    <scope>NUCLEOTIDE SEQUENCE [LARGE SCALE GENOMIC DNA]</scope>
    <source>
        <strain evidence="4 5">R19027</strain>
        <tissue evidence="4">Mycelium</tissue>
    </source>
</reference>
<dbReference type="GO" id="GO:0044183">
    <property type="term" value="F:protein folding chaperone"/>
    <property type="evidence" value="ECO:0007669"/>
    <property type="project" value="EnsemblFungi"/>
</dbReference>
<keyword evidence="1" id="KW-0677">Repeat</keyword>
<dbReference type="Pfam" id="PF12796">
    <property type="entry name" value="Ank_2"/>
    <property type="match status" value="2"/>
</dbReference>
<organism evidence="4 5">
    <name type="scientific">Sordaria macrospora</name>
    <dbReference type="NCBI Taxonomy" id="5147"/>
    <lineage>
        <taxon>Eukaryota</taxon>
        <taxon>Fungi</taxon>
        <taxon>Dikarya</taxon>
        <taxon>Ascomycota</taxon>
        <taxon>Pezizomycotina</taxon>
        <taxon>Sordariomycetes</taxon>
        <taxon>Sordariomycetidae</taxon>
        <taxon>Sordariales</taxon>
        <taxon>Sordariaceae</taxon>
        <taxon>Sordaria</taxon>
    </lineage>
</organism>
<accession>A0A8S8ZWY2</accession>
<evidence type="ECO:0000256" key="2">
    <source>
        <dbReference type="ARBA" id="ARBA00023043"/>
    </source>
</evidence>
<dbReference type="InterPro" id="IPR050889">
    <property type="entry name" value="Dendritic_Spine_Reg/Scaffold"/>
</dbReference>
<dbReference type="GO" id="GO:1904855">
    <property type="term" value="F:proteasome regulatory particle binding"/>
    <property type="evidence" value="ECO:0007669"/>
    <property type="project" value="EnsemblFungi"/>
</dbReference>
<dbReference type="PANTHER" id="PTHR24166">
    <property type="entry name" value="ROLLING PEBBLES, ISOFORM B"/>
    <property type="match status" value="1"/>
</dbReference>
<feature type="repeat" description="ANK" evidence="3">
    <location>
        <begin position="178"/>
        <end position="210"/>
    </location>
</feature>
<dbReference type="InterPro" id="IPR002110">
    <property type="entry name" value="Ankyrin_rpt"/>
</dbReference>
<evidence type="ECO:0000256" key="3">
    <source>
        <dbReference type="PROSITE-ProRule" id="PRU00023"/>
    </source>
</evidence>